<evidence type="ECO:0000313" key="2">
    <source>
        <dbReference type="Proteomes" id="UP000033054"/>
    </source>
</evidence>
<sequence>MKAFFRLLLIVVVLGGLVLYVVSRQNNTSLTPQTIDLQVDCSDLENVLVTSTVNVAVKNLSSRSHNDISVQLVAYDDEGKVLKEKYTTFSRTLLPNSNFDKPVTLPAGTKRCDCKIVSSHPVR</sequence>
<dbReference type="EMBL" id="CP010429">
    <property type="protein sequence ID" value="AKD55901.1"/>
    <property type="molecule type" value="Genomic_DNA"/>
</dbReference>
<dbReference type="AlphaFoldDB" id="A0A0E3V809"/>
<accession>A0A0E3V809</accession>
<dbReference type="OrthoDB" id="963161at2"/>
<dbReference type="PATRIC" id="fig|1379870.5.peg.3116"/>
<proteinExistence type="predicted"/>
<dbReference type="RefSeq" id="WP_046574522.1">
    <property type="nucleotide sequence ID" value="NZ_CP010429.1"/>
</dbReference>
<evidence type="ECO:0008006" key="3">
    <source>
        <dbReference type="Google" id="ProtNLM"/>
    </source>
</evidence>
<gene>
    <name evidence="1" type="ORF">SD10_14330</name>
</gene>
<reference evidence="1 2" key="1">
    <citation type="journal article" date="2014" name="Curr. Microbiol.">
        <title>Spirosoma radiotolerans sp. nov., a gamma-radiation-resistant bacterium isolated from gamma ray-irradiated soil.</title>
        <authorList>
            <person name="Lee J.J."/>
            <person name="Srinivasan S."/>
            <person name="Lim S."/>
            <person name="Joe M."/>
            <person name="Im S."/>
            <person name="Bae S.I."/>
            <person name="Park K.R."/>
            <person name="Han J.H."/>
            <person name="Park S.H."/>
            <person name="Joo B.M."/>
            <person name="Park S.J."/>
            <person name="Kim M.K."/>
        </authorList>
    </citation>
    <scope>NUCLEOTIDE SEQUENCE [LARGE SCALE GENOMIC DNA]</scope>
    <source>
        <strain evidence="1 2">DG5A</strain>
    </source>
</reference>
<dbReference type="HOGENOM" id="CLU_2025280_0_0_10"/>
<dbReference type="KEGG" id="srd:SD10_14330"/>
<dbReference type="Proteomes" id="UP000033054">
    <property type="component" value="Chromosome"/>
</dbReference>
<dbReference type="STRING" id="1379870.SD10_14330"/>
<name>A0A0E3V809_9BACT</name>
<protein>
    <recommendedName>
        <fullName evidence="3">CARDB domain-containing protein</fullName>
    </recommendedName>
</protein>
<keyword evidence="2" id="KW-1185">Reference proteome</keyword>
<organism evidence="1 2">
    <name type="scientific">Spirosoma radiotolerans</name>
    <dbReference type="NCBI Taxonomy" id="1379870"/>
    <lineage>
        <taxon>Bacteria</taxon>
        <taxon>Pseudomonadati</taxon>
        <taxon>Bacteroidota</taxon>
        <taxon>Cytophagia</taxon>
        <taxon>Cytophagales</taxon>
        <taxon>Cytophagaceae</taxon>
        <taxon>Spirosoma</taxon>
    </lineage>
</organism>
<evidence type="ECO:0000313" key="1">
    <source>
        <dbReference type="EMBL" id="AKD55901.1"/>
    </source>
</evidence>